<dbReference type="STRING" id="1302689.RG47T_2109"/>
<dbReference type="AlphaFoldDB" id="A0A1Q5ZY14"/>
<accession>A0A1Q5ZY14</accession>
<comment type="caution">
    <text evidence="1">The sequence shown here is derived from an EMBL/GenBank/DDBJ whole genome shotgun (WGS) entry which is preliminary data.</text>
</comment>
<protein>
    <submittedName>
        <fullName evidence="1">Uncharacterized protein</fullName>
    </submittedName>
</protein>
<keyword evidence="2" id="KW-1185">Reference proteome</keyword>
<proteinExistence type="predicted"/>
<gene>
    <name evidence="1" type="ORF">RG47T_2109</name>
</gene>
<name>A0A1Q5ZY14_9SPHI</name>
<organism evidence="1 2">
    <name type="scientific">Mucilaginibacter polytrichastri</name>
    <dbReference type="NCBI Taxonomy" id="1302689"/>
    <lineage>
        <taxon>Bacteria</taxon>
        <taxon>Pseudomonadati</taxon>
        <taxon>Bacteroidota</taxon>
        <taxon>Sphingobacteriia</taxon>
        <taxon>Sphingobacteriales</taxon>
        <taxon>Sphingobacteriaceae</taxon>
        <taxon>Mucilaginibacter</taxon>
    </lineage>
</organism>
<dbReference type="EMBL" id="MPPL01000001">
    <property type="protein sequence ID" value="OKS86653.1"/>
    <property type="molecule type" value="Genomic_DNA"/>
</dbReference>
<reference evidence="1 2" key="1">
    <citation type="submission" date="2016-11" db="EMBL/GenBank/DDBJ databases">
        <title>Whole Genome Sequencing of Mucilaginibacter polytrichastri RG4-7(T) isolated from the moss sample.</title>
        <authorList>
            <person name="Li Y."/>
        </authorList>
    </citation>
    <scope>NUCLEOTIDE SEQUENCE [LARGE SCALE GENOMIC DNA]</scope>
    <source>
        <strain evidence="1 2">RG4-7</strain>
    </source>
</reference>
<evidence type="ECO:0000313" key="1">
    <source>
        <dbReference type="EMBL" id="OKS86653.1"/>
    </source>
</evidence>
<sequence>MNNIKAVNTFVNCGTKVIFILESKKVKGKNIYTLYTGI</sequence>
<evidence type="ECO:0000313" key="2">
    <source>
        <dbReference type="Proteomes" id="UP000186720"/>
    </source>
</evidence>
<dbReference type="Proteomes" id="UP000186720">
    <property type="component" value="Unassembled WGS sequence"/>
</dbReference>